<dbReference type="AlphaFoldDB" id="A0A1B0ANJ3"/>
<evidence type="ECO:0000313" key="6">
    <source>
        <dbReference type="EnsemblMetazoa" id="GPPI003004-PA"/>
    </source>
</evidence>
<evidence type="ECO:0000256" key="1">
    <source>
        <dbReference type="ARBA" id="ARBA00004123"/>
    </source>
</evidence>
<feature type="domain" description="Importin N-terminal" evidence="5">
    <location>
        <begin position="33"/>
        <end position="110"/>
    </location>
</feature>
<dbReference type="Gene3D" id="1.25.10.10">
    <property type="entry name" value="Leucine-rich Repeat Variant"/>
    <property type="match status" value="1"/>
</dbReference>
<accession>A0A1B0ANJ3</accession>
<organism evidence="6 7">
    <name type="scientific">Glossina palpalis gambiensis</name>
    <dbReference type="NCBI Taxonomy" id="67801"/>
    <lineage>
        <taxon>Eukaryota</taxon>
        <taxon>Metazoa</taxon>
        <taxon>Ecdysozoa</taxon>
        <taxon>Arthropoda</taxon>
        <taxon>Hexapoda</taxon>
        <taxon>Insecta</taxon>
        <taxon>Pterygota</taxon>
        <taxon>Neoptera</taxon>
        <taxon>Endopterygota</taxon>
        <taxon>Diptera</taxon>
        <taxon>Brachycera</taxon>
        <taxon>Muscomorpha</taxon>
        <taxon>Hippoboscoidea</taxon>
        <taxon>Glossinidae</taxon>
        <taxon>Glossina</taxon>
    </lineage>
</organism>
<evidence type="ECO:0000256" key="2">
    <source>
        <dbReference type="ARBA" id="ARBA00022448"/>
    </source>
</evidence>
<dbReference type="GO" id="GO:0005829">
    <property type="term" value="C:cytosol"/>
    <property type="evidence" value="ECO:0007669"/>
    <property type="project" value="TreeGrafter"/>
</dbReference>
<dbReference type="PROSITE" id="PS50166">
    <property type="entry name" value="IMPORTIN_B_NT"/>
    <property type="match status" value="1"/>
</dbReference>
<dbReference type="GO" id="GO:0031267">
    <property type="term" value="F:small GTPase binding"/>
    <property type="evidence" value="ECO:0007669"/>
    <property type="project" value="InterPro"/>
</dbReference>
<dbReference type="GO" id="GO:0006606">
    <property type="term" value="P:protein import into nucleus"/>
    <property type="evidence" value="ECO:0007669"/>
    <property type="project" value="TreeGrafter"/>
</dbReference>
<dbReference type="VEuPathDB" id="VectorBase:GPPI003004"/>
<evidence type="ECO:0000313" key="7">
    <source>
        <dbReference type="Proteomes" id="UP000092460"/>
    </source>
</evidence>
<dbReference type="EnsemblMetazoa" id="GPPI003004-RA">
    <property type="protein sequence ID" value="GPPI003004-PA"/>
    <property type="gene ID" value="GPPI003004"/>
</dbReference>
<sequence length="942" mass="107805">MCMSVLDDGLLRLTIMEELDNLSSPDTDTRNRAEENMRQLEYIESYGIILTETTLNQFVELPLRQMAGIMLTRYAERYWDERNIPDDPSAASGGGSVITIPAKCIIRETLPIGLHDTNSIIRCSVANTICTIADTDYPSDWADLSAVIVECLHGDGNSIHGIMQVLINFHYDRIQIKALNALIISNAYRIFDLEETYSVEARSLAVIVLKSLFLAGSTLEQTERANMVYLALDTYLDKMIYYLSLNHKPNSCFLLPIEIVKLLTFLVTDMTKYLENYMDRLLPAMCQLFTSFVEMYTKVVVNEAEPNLATGENSFLQLILQFLQFIQRTISCGMFRPFVKMTLNYLVRPTILYLQLPERHLEHWSIDPEKYIEDEEGVDVTIRVVGQDILLVSVKCYLCRKNTEVLHCFPKALTESLSAELLPPFEEAINRLMMMAESENHTGNANWWKILEACFVALHTLHDLLFNYEEQFDLLNYLTRIRSYLNDRDYPYMAGRALWTLGTWACSKYINNEILNEILTKVQETLETKHNFVFKINAVRTIYSIIEAHDILDDEKRELVQSKFSRIMDDDSPSNIIKKNCAVDVLTTIAQNSDGLLTGDLLAKAFPAMIDCILHSRDNDTIVAGEKCLRAYLSICPKQVCAYNNDEGLKSIIQFIIMILGLRISKQTTIKFGPTTIAIMKNIGQMMDNYICTLLKVLVQEMELLRDSKISADIVIVFVYLFLTQTRDSFNFLGSLSTAASGPSLMFVLGTWISVQKSIDGAYERKLNTMTLCKILEYGIRENDFRLLFVKIADHDIDRKCPMTTHMANYLYWNDIHCVFIPILAKIFKLLIRELCYLTESRMDLECDKDSDASTNSSRDSLNDNSFTKNSNDKQSLDCNGYNTSSDAQLTQELLMDPLLQNNMEEYIMNLLKRLSVSEYYGSFANYLTDLEKDALKTLCMP</sequence>
<dbReference type="InterPro" id="IPR011989">
    <property type="entry name" value="ARM-like"/>
</dbReference>
<dbReference type="SUPFAM" id="SSF48371">
    <property type="entry name" value="ARM repeat"/>
    <property type="match status" value="1"/>
</dbReference>
<evidence type="ECO:0000259" key="5">
    <source>
        <dbReference type="PROSITE" id="PS50166"/>
    </source>
</evidence>
<dbReference type="InterPro" id="IPR016024">
    <property type="entry name" value="ARM-type_fold"/>
</dbReference>
<name>A0A1B0ANJ3_9MUSC</name>
<reference evidence="6" key="2">
    <citation type="submission" date="2020-05" db="UniProtKB">
        <authorList>
            <consortium name="EnsemblMetazoa"/>
        </authorList>
    </citation>
    <scope>IDENTIFICATION</scope>
    <source>
        <strain evidence="6">IAEA</strain>
    </source>
</reference>
<keyword evidence="2" id="KW-0813">Transport</keyword>
<comment type="subcellular location">
    <subcellularLocation>
        <location evidence="1">Nucleus</location>
    </subcellularLocation>
</comment>
<keyword evidence="7" id="KW-1185">Reference proteome</keyword>
<keyword evidence="3" id="KW-0539">Nucleus</keyword>
<dbReference type="Proteomes" id="UP000092460">
    <property type="component" value="Unassembled WGS sequence"/>
</dbReference>
<reference evidence="7" key="1">
    <citation type="submission" date="2015-01" db="EMBL/GenBank/DDBJ databases">
        <authorList>
            <person name="Aksoy S."/>
            <person name="Warren W."/>
            <person name="Wilson R.K."/>
        </authorList>
    </citation>
    <scope>NUCLEOTIDE SEQUENCE [LARGE SCALE GENOMIC DNA]</scope>
    <source>
        <strain evidence="7">IAEA</strain>
    </source>
</reference>
<protein>
    <recommendedName>
        <fullName evidence="5">Importin N-terminal domain-containing protein</fullName>
    </recommendedName>
</protein>
<dbReference type="PANTHER" id="PTHR10997">
    <property type="entry name" value="IMPORTIN-7, 8, 11"/>
    <property type="match status" value="1"/>
</dbReference>
<dbReference type="EMBL" id="JXJN01000853">
    <property type="status" value="NOT_ANNOTATED_CDS"/>
    <property type="molecule type" value="Genomic_DNA"/>
</dbReference>
<feature type="compositionally biased region" description="Polar residues" evidence="4">
    <location>
        <begin position="853"/>
        <end position="870"/>
    </location>
</feature>
<dbReference type="GO" id="GO:0005635">
    <property type="term" value="C:nuclear envelope"/>
    <property type="evidence" value="ECO:0007669"/>
    <property type="project" value="TreeGrafter"/>
</dbReference>
<evidence type="ECO:0000256" key="4">
    <source>
        <dbReference type="SAM" id="MobiDB-lite"/>
    </source>
</evidence>
<dbReference type="PANTHER" id="PTHR10997:SF9">
    <property type="entry name" value="IMPORTIN-9"/>
    <property type="match status" value="1"/>
</dbReference>
<dbReference type="InterPro" id="IPR001494">
    <property type="entry name" value="Importin-beta_N"/>
</dbReference>
<feature type="region of interest" description="Disordered" evidence="4">
    <location>
        <begin position="848"/>
        <end position="874"/>
    </location>
</feature>
<dbReference type="STRING" id="67801.A0A1B0ANJ3"/>
<proteinExistence type="predicted"/>
<evidence type="ECO:0000256" key="3">
    <source>
        <dbReference type="ARBA" id="ARBA00023242"/>
    </source>
</evidence>